<sequence>MNIEHIENLSIILKCLPQNGLLFRHYDQTIAITNSCSIDYFILFSYIVSKKNNFSTTSKSYSTKYFEKFLRETNSCLDRNNWNLVRLLWFTIVSDLINFNHTSGRVNVKIVPAFSIVKQRIKVYGQVILEANFNIHKRVVHCNSKQLSNINGIETERNNSFSMIIKYQKPIFNHGYPLLLIVSNSISNLLPEEIPYYIEKDDLKYILIGITLH</sequence>
<keyword evidence="2" id="KW-1185">Reference proteome</keyword>
<dbReference type="EMBL" id="REGN01012702">
    <property type="protein sequence ID" value="RMZ94964.1"/>
    <property type="molecule type" value="Genomic_DNA"/>
</dbReference>
<comment type="caution">
    <text evidence="1">The sequence shown here is derived from an EMBL/GenBank/DDBJ whole genome shotgun (WGS) entry which is preliminary data.</text>
</comment>
<organism evidence="1 2">
    <name type="scientific">Brachionus plicatilis</name>
    <name type="common">Marine rotifer</name>
    <name type="synonym">Brachionus muelleri</name>
    <dbReference type="NCBI Taxonomy" id="10195"/>
    <lineage>
        <taxon>Eukaryota</taxon>
        <taxon>Metazoa</taxon>
        <taxon>Spiralia</taxon>
        <taxon>Gnathifera</taxon>
        <taxon>Rotifera</taxon>
        <taxon>Eurotatoria</taxon>
        <taxon>Monogononta</taxon>
        <taxon>Pseudotrocha</taxon>
        <taxon>Ploima</taxon>
        <taxon>Brachionidae</taxon>
        <taxon>Brachionus</taxon>
    </lineage>
</organism>
<feature type="non-terminal residue" evidence="1">
    <location>
        <position position="213"/>
    </location>
</feature>
<proteinExistence type="predicted"/>
<dbReference type="Proteomes" id="UP000276133">
    <property type="component" value="Unassembled WGS sequence"/>
</dbReference>
<protein>
    <submittedName>
        <fullName evidence="1">Uncharacterized protein</fullName>
    </submittedName>
</protein>
<reference evidence="1 2" key="1">
    <citation type="journal article" date="2018" name="Sci. Rep.">
        <title>Genomic signatures of local adaptation to the degree of environmental predictability in rotifers.</title>
        <authorList>
            <person name="Franch-Gras L."/>
            <person name="Hahn C."/>
            <person name="Garcia-Roger E.M."/>
            <person name="Carmona M.J."/>
            <person name="Serra M."/>
            <person name="Gomez A."/>
        </authorList>
    </citation>
    <scope>NUCLEOTIDE SEQUENCE [LARGE SCALE GENOMIC DNA]</scope>
    <source>
        <strain evidence="1">HYR1</strain>
    </source>
</reference>
<evidence type="ECO:0000313" key="2">
    <source>
        <dbReference type="Proteomes" id="UP000276133"/>
    </source>
</evidence>
<dbReference type="AlphaFoldDB" id="A0A3M7P8C7"/>
<gene>
    <name evidence="1" type="ORF">BpHYR1_027807</name>
</gene>
<evidence type="ECO:0000313" key="1">
    <source>
        <dbReference type="EMBL" id="RMZ94964.1"/>
    </source>
</evidence>
<accession>A0A3M7P8C7</accession>
<name>A0A3M7P8C7_BRAPC</name>